<dbReference type="SUPFAM" id="SSF52047">
    <property type="entry name" value="RNI-like"/>
    <property type="match status" value="1"/>
</dbReference>
<dbReference type="PANTHER" id="PTHR31639">
    <property type="entry name" value="F-BOX PROTEIN-LIKE"/>
    <property type="match status" value="1"/>
</dbReference>
<accession>A0ABD3D0H2</accession>
<dbReference type="CDD" id="cd22160">
    <property type="entry name" value="F-box_AtFBL13-like"/>
    <property type="match status" value="1"/>
</dbReference>
<sequence length="544" mass="64040">MNKQSVKTREDDDDGSAITIDDRLSQLPQPILHSILSLLSQKDAVRTSVLSKSWRYLWHGRFIVEFHNDDYCFSRNKKNWSFIDKTLQRYLDQNLSLQKFIVDIYHYEVDFVLLKKWIHMVIMNMGVRSLTLIFHWNKTNTIIVFPLPLVVFQSESLVELHLQLCNLNTLKPTDSVMLNNLQTLRLQVVAISDEIFEKIISSCPLIENLNLFMCSGLKSIKLHKHHKIKSFCCFVNVSVIIKIEDPHPLENVRIQNCRNWFLRHKNMHFPHLKSLDLYRVLLPADTFDNFSSFFPSLSELILHSCDGFKEFRLLSSSIKRLTITMELDPKYRIKAFIDTPNILYFNYSGHGFLPSINFATTSNEWESRITLCYKLEDSENDATWWFLKLNKLLKALSQSHITLNLFCSKCKKLHINDSYGGFYKPVVVKDFKLFRCLSPHSYPPSDPAILNSAILNCFFRICRPRYIHIEESSSNELVKFMCNLIPKEKGSYSWLQDLEEVSIELREKIEDEWHWVQSTSLPEPPNRPPIRFRLTWREKLSKFT</sequence>
<proteinExistence type="predicted"/>
<dbReference type="Gene3D" id="3.80.10.10">
    <property type="entry name" value="Ribonuclease Inhibitor"/>
    <property type="match status" value="1"/>
</dbReference>
<gene>
    <name evidence="2" type="ORF">CASFOL_021878</name>
</gene>
<evidence type="ECO:0000313" key="2">
    <source>
        <dbReference type="EMBL" id="KAL3634824.1"/>
    </source>
</evidence>
<evidence type="ECO:0000259" key="1">
    <source>
        <dbReference type="PROSITE" id="PS50181"/>
    </source>
</evidence>
<dbReference type="InterPro" id="IPR053781">
    <property type="entry name" value="F-box_AtFBL13-like"/>
</dbReference>
<dbReference type="SUPFAM" id="SSF81383">
    <property type="entry name" value="F-box domain"/>
    <property type="match status" value="1"/>
</dbReference>
<name>A0ABD3D0H2_9LAMI</name>
<dbReference type="InterPro" id="IPR055411">
    <property type="entry name" value="LRR_FXL15/At3g58940/PEG3-like"/>
</dbReference>
<dbReference type="PROSITE" id="PS50181">
    <property type="entry name" value="FBOX"/>
    <property type="match status" value="1"/>
</dbReference>
<organism evidence="2 3">
    <name type="scientific">Castilleja foliolosa</name>
    <dbReference type="NCBI Taxonomy" id="1961234"/>
    <lineage>
        <taxon>Eukaryota</taxon>
        <taxon>Viridiplantae</taxon>
        <taxon>Streptophyta</taxon>
        <taxon>Embryophyta</taxon>
        <taxon>Tracheophyta</taxon>
        <taxon>Spermatophyta</taxon>
        <taxon>Magnoliopsida</taxon>
        <taxon>eudicotyledons</taxon>
        <taxon>Gunneridae</taxon>
        <taxon>Pentapetalae</taxon>
        <taxon>asterids</taxon>
        <taxon>lamiids</taxon>
        <taxon>Lamiales</taxon>
        <taxon>Orobanchaceae</taxon>
        <taxon>Pedicularideae</taxon>
        <taxon>Castillejinae</taxon>
        <taxon>Castilleja</taxon>
    </lineage>
</organism>
<dbReference type="EMBL" id="JAVIJP010000028">
    <property type="protein sequence ID" value="KAL3634824.1"/>
    <property type="molecule type" value="Genomic_DNA"/>
</dbReference>
<comment type="caution">
    <text evidence="2">The sequence shown here is derived from an EMBL/GenBank/DDBJ whole genome shotgun (WGS) entry which is preliminary data.</text>
</comment>
<dbReference type="PANTHER" id="PTHR31639:SF42">
    <property type="entry name" value="OS02G0160200 PROTEIN"/>
    <property type="match status" value="1"/>
</dbReference>
<dbReference type="InterPro" id="IPR001810">
    <property type="entry name" value="F-box_dom"/>
</dbReference>
<dbReference type="AlphaFoldDB" id="A0ABD3D0H2"/>
<protein>
    <recommendedName>
        <fullName evidence="1">F-box domain-containing protein</fullName>
    </recommendedName>
</protein>
<dbReference type="Pfam" id="PF24758">
    <property type="entry name" value="LRR_At5g56370"/>
    <property type="match status" value="1"/>
</dbReference>
<keyword evidence="3" id="KW-1185">Reference proteome</keyword>
<dbReference type="Proteomes" id="UP001632038">
    <property type="component" value="Unassembled WGS sequence"/>
</dbReference>
<dbReference type="Gene3D" id="1.20.1280.50">
    <property type="match status" value="1"/>
</dbReference>
<dbReference type="InterPro" id="IPR032675">
    <property type="entry name" value="LRR_dom_sf"/>
</dbReference>
<feature type="domain" description="F-box" evidence="1">
    <location>
        <begin position="21"/>
        <end position="57"/>
    </location>
</feature>
<dbReference type="Pfam" id="PF00646">
    <property type="entry name" value="F-box"/>
    <property type="match status" value="1"/>
</dbReference>
<dbReference type="InterPro" id="IPR036047">
    <property type="entry name" value="F-box-like_dom_sf"/>
</dbReference>
<evidence type="ECO:0000313" key="3">
    <source>
        <dbReference type="Proteomes" id="UP001632038"/>
    </source>
</evidence>
<reference evidence="3" key="1">
    <citation type="journal article" date="2024" name="IScience">
        <title>Strigolactones Initiate the Formation of Haustorium-like Structures in Castilleja.</title>
        <authorList>
            <person name="Buerger M."/>
            <person name="Peterson D."/>
            <person name="Chory J."/>
        </authorList>
    </citation>
    <scope>NUCLEOTIDE SEQUENCE [LARGE SCALE GENOMIC DNA]</scope>
</reference>